<sequence length="252" mass="27987">MKIFSLIPLAMAILATYSPWSFSQDQENADTFSIGLIAYTEPSLYVGGKGNAGLLPYIEWDSDNWFFRDYSLGSYLAGGDNWALSAAISYDAFGDVERGNSRELKDMKKLDDIYTAVVSVDWFGSLGYLTLGYRQDITGNHNGGSAVIGYGYPLEFQRWRIEPHVSLTYAGSQVTRYYVGVGADDAKVGRPAYRPGGAFQYQTGVSLSRLFGESHRLLVNVSHRGFSNEVHDSPIIDKDHLWSISAGYLYAF</sequence>
<dbReference type="OrthoDB" id="5295915at2"/>
<keyword evidence="3 6" id="KW-0732">Signal</keyword>
<feature type="chain" id="PRO_5012765676" description="Structural protein MipA" evidence="6">
    <location>
        <begin position="24"/>
        <end position="252"/>
    </location>
</feature>
<accession>A0A2A4HHF6</accession>
<comment type="caution">
    <text evidence="7">The sequence shown here is derived from an EMBL/GenBank/DDBJ whole genome shotgun (WGS) entry which is preliminary data.</text>
</comment>
<dbReference type="GO" id="GO:0009279">
    <property type="term" value="C:cell outer membrane"/>
    <property type="evidence" value="ECO:0007669"/>
    <property type="project" value="UniProtKB-SubCell"/>
</dbReference>
<dbReference type="EMBL" id="NWUX01000020">
    <property type="protein sequence ID" value="PCF94352.1"/>
    <property type="molecule type" value="Genomic_DNA"/>
</dbReference>
<dbReference type="AlphaFoldDB" id="A0A2A4HHF6"/>
<evidence type="ECO:0000256" key="4">
    <source>
        <dbReference type="ARBA" id="ARBA00023136"/>
    </source>
</evidence>
<evidence type="ECO:0000256" key="5">
    <source>
        <dbReference type="ARBA" id="ARBA00023237"/>
    </source>
</evidence>
<evidence type="ECO:0000313" key="7">
    <source>
        <dbReference type="EMBL" id="PCF94352.1"/>
    </source>
</evidence>
<keyword evidence="5" id="KW-0998">Cell outer membrane</keyword>
<comment type="similarity">
    <text evidence="2">Belongs to the MipA/OmpV family.</text>
</comment>
<dbReference type="PANTHER" id="PTHR38776:SF1">
    <property type="entry name" value="MLTA-INTERACTING PROTEIN-RELATED"/>
    <property type="match status" value="1"/>
</dbReference>
<evidence type="ECO:0000256" key="3">
    <source>
        <dbReference type="ARBA" id="ARBA00022729"/>
    </source>
</evidence>
<evidence type="ECO:0000313" key="8">
    <source>
        <dbReference type="Proteomes" id="UP000218677"/>
    </source>
</evidence>
<name>A0A2A4HHF6_9GAMM</name>
<evidence type="ECO:0000256" key="2">
    <source>
        <dbReference type="ARBA" id="ARBA00005722"/>
    </source>
</evidence>
<protein>
    <recommendedName>
        <fullName evidence="9">Structural protein MipA</fullName>
    </recommendedName>
</protein>
<proteinExistence type="inferred from homology"/>
<evidence type="ECO:0008006" key="9">
    <source>
        <dbReference type="Google" id="ProtNLM"/>
    </source>
</evidence>
<gene>
    <name evidence="7" type="ORF">CPA45_17610</name>
</gene>
<dbReference type="Pfam" id="PF06629">
    <property type="entry name" value="MipA"/>
    <property type="match status" value="1"/>
</dbReference>
<feature type="signal peptide" evidence="6">
    <location>
        <begin position="1"/>
        <end position="23"/>
    </location>
</feature>
<evidence type="ECO:0000256" key="6">
    <source>
        <dbReference type="SAM" id="SignalP"/>
    </source>
</evidence>
<dbReference type="PANTHER" id="PTHR38776">
    <property type="entry name" value="MLTA-INTERACTING PROTEIN-RELATED"/>
    <property type="match status" value="1"/>
</dbReference>
<organism evidence="7 8">
    <name type="scientific">Vreelandella nigrificans</name>
    <dbReference type="NCBI Taxonomy" id="2042704"/>
    <lineage>
        <taxon>Bacteria</taxon>
        <taxon>Pseudomonadati</taxon>
        <taxon>Pseudomonadota</taxon>
        <taxon>Gammaproteobacteria</taxon>
        <taxon>Oceanospirillales</taxon>
        <taxon>Halomonadaceae</taxon>
        <taxon>Vreelandella</taxon>
    </lineage>
</organism>
<comment type="subcellular location">
    <subcellularLocation>
        <location evidence="1">Cell outer membrane</location>
    </subcellularLocation>
</comment>
<keyword evidence="4" id="KW-0472">Membrane</keyword>
<keyword evidence="8" id="KW-1185">Reference proteome</keyword>
<dbReference type="InterPro" id="IPR010583">
    <property type="entry name" value="MipA"/>
</dbReference>
<evidence type="ECO:0000256" key="1">
    <source>
        <dbReference type="ARBA" id="ARBA00004442"/>
    </source>
</evidence>
<dbReference type="RefSeq" id="WP_096653778.1">
    <property type="nucleotide sequence ID" value="NZ_NWUX01000020.1"/>
</dbReference>
<reference evidence="8" key="1">
    <citation type="submission" date="2017-09" db="EMBL/GenBank/DDBJ databases">
        <authorList>
            <person name="Cho G.-S."/>
            <person name="Oguntoyinbo F.A."/>
            <person name="Cnockaert M."/>
            <person name="Kabisch J."/>
            <person name="Neve H."/>
            <person name="Bockelmann W."/>
            <person name="Wenning M."/>
            <person name="Franz C.M."/>
            <person name="Vandamme P."/>
        </authorList>
    </citation>
    <scope>NUCLEOTIDE SEQUENCE [LARGE SCALE GENOMIC DNA]</scope>
    <source>
        <strain evidence="8">MBT G8648</strain>
    </source>
</reference>
<dbReference type="Proteomes" id="UP000218677">
    <property type="component" value="Unassembled WGS sequence"/>
</dbReference>